<keyword evidence="3" id="KW-1185">Reference proteome</keyword>
<dbReference type="EMBL" id="SHOA02000013">
    <property type="protein sequence ID" value="TDH65637.1"/>
    <property type="molecule type" value="Genomic_DNA"/>
</dbReference>
<evidence type="ECO:0000313" key="3">
    <source>
        <dbReference type="Proteomes" id="UP000294530"/>
    </source>
</evidence>
<name>A0A976FF11_BRELC</name>
<evidence type="ECO:0000313" key="2">
    <source>
        <dbReference type="EMBL" id="TDH65637.1"/>
    </source>
</evidence>
<dbReference type="OrthoDB" id="115877at2759"/>
<dbReference type="AlphaFoldDB" id="A0A976FF11"/>
<feature type="compositionally biased region" description="Basic and acidic residues" evidence="1">
    <location>
        <begin position="86"/>
        <end position="108"/>
    </location>
</feature>
<proteinExistence type="predicted"/>
<sequence>MNFDQAQRLLADLVAKCEAAHIHLPEDPLEARAEAVEAIIHSAQKGMPNLEDAQDQLTKKFGLQLTWKQRLRDEEDKRRLRRSSRPKNENDQNYKSKIAKGSEMDTYKRLTPSQGQNNAAKENSKKVKLSHDSTLSGTSGEAAEKQLQTAALEGRENLVTDDDSSVESGQSGAVLSDLEDLDESNDEGAPSSI</sequence>
<dbReference type="Proteomes" id="UP000294530">
    <property type="component" value="Unassembled WGS sequence"/>
</dbReference>
<feature type="compositionally biased region" description="Acidic residues" evidence="1">
    <location>
        <begin position="177"/>
        <end position="186"/>
    </location>
</feature>
<dbReference type="KEGG" id="blac:94350952"/>
<evidence type="ECO:0000256" key="1">
    <source>
        <dbReference type="SAM" id="MobiDB-lite"/>
    </source>
</evidence>
<dbReference type="RefSeq" id="XP_067815136.1">
    <property type="nucleotide sequence ID" value="XM_067965281.1"/>
</dbReference>
<accession>A0A976FF11</accession>
<protein>
    <submittedName>
        <fullName evidence="2">Uncharacterized protein</fullName>
    </submittedName>
</protein>
<feature type="compositionally biased region" description="Basic and acidic residues" evidence="1">
    <location>
        <begin position="122"/>
        <end position="131"/>
    </location>
</feature>
<dbReference type="GeneID" id="94350952"/>
<gene>
    <name evidence="2" type="ORF">CCR75_007218</name>
</gene>
<feature type="compositionally biased region" description="Polar residues" evidence="1">
    <location>
        <begin position="111"/>
        <end position="121"/>
    </location>
</feature>
<reference evidence="2 3" key="1">
    <citation type="journal article" date="2021" name="Genome Biol.">
        <title>AFLAP: assembly-free linkage analysis pipeline using k-mers from genome sequencing data.</title>
        <authorList>
            <person name="Fletcher K."/>
            <person name="Zhang L."/>
            <person name="Gil J."/>
            <person name="Han R."/>
            <person name="Cavanaugh K."/>
            <person name="Michelmore R."/>
        </authorList>
    </citation>
    <scope>NUCLEOTIDE SEQUENCE [LARGE SCALE GENOMIC DNA]</scope>
    <source>
        <strain evidence="2 3">SF5</strain>
    </source>
</reference>
<comment type="caution">
    <text evidence="2">The sequence shown here is derived from an EMBL/GenBank/DDBJ whole genome shotgun (WGS) entry which is preliminary data.</text>
</comment>
<feature type="region of interest" description="Disordered" evidence="1">
    <location>
        <begin position="73"/>
        <end position="193"/>
    </location>
</feature>
<organism evidence="2 3">
    <name type="scientific">Bremia lactucae</name>
    <name type="common">Lettuce downy mildew</name>
    <dbReference type="NCBI Taxonomy" id="4779"/>
    <lineage>
        <taxon>Eukaryota</taxon>
        <taxon>Sar</taxon>
        <taxon>Stramenopiles</taxon>
        <taxon>Oomycota</taxon>
        <taxon>Peronosporomycetes</taxon>
        <taxon>Peronosporales</taxon>
        <taxon>Peronosporaceae</taxon>
        <taxon>Bremia</taxon>
    </lineage>
</organism>